<accession>A0A4Z1HMX6</accession>
<protein>
    <submittedName>
        <fullName evidence="2">Uncharacterized protein</fullName>
    </submittedName>
</protein>
<comment type="caution">
    <text evidence="2">The sequence shown here is derived from an EMBL/GenBank/DDBJ whole genome shotgun (WGS) entry which is preliminary data.</text>
</comment>
<dbReference type="AlphaFoldDB" id="A0A4Z1HMX6"/>
<gene>
    <name evidence="2" type="ORF">BCON_0194g00110</name>
</gene>
<sequence>MKFKVGERVTGLAAVFYNGEIDHGAWQSHTMLSHTMLREIATTNISDDLSFEDASTFSMAMATVAVGFYLLLDFPRMLGKGRRKVKGFHLGKVRHGIKKHPEYFKSIGATATFDYRDPKVVRNIIGEVSASDVDLTIGSDAITENDTPQLSADGLSATGHGKGKLVLTLPWPEEYPKPEDVEIFKAVAARLGTDDQDVGAWFFNDFLTDALEKKYVVTAPPVEIVEGGIASAQKGFDILKEGCQ</sequence>
<proteinExistence type="predicted"/>
<dbReference type="GO" id="GO:0016651">
    <property type="term" value="F:oxidoreductase activity, acting on NAD(P)H"/>
    <property type="evidence" value="ECO:0007669"/>
    <property type="project" value="InterPro"/>
</dbReference>
<dbReference type="EMBL" id="PQXN01000194">
    <property type="protein sequence ID" value="TGO50001.1"/>
    <property type="molecule type" value="Genomic_DNA"/>
</dbReference>
<name>A0A4Z1HMX6_9HELO</name>
<reference evidence="2 3" key="1">
    <citation type="submission" date="2017-12" db="EMBL/GenBank/DDBJ databases">
        <title>Comparative genomics of Botrytis spp.</title>
        <authorList>
            <person name="Valero-Jimenez C.A."/>
            <person name="Tapia P."/>
            <person name="Veloso J."/>
            <person name="Silva-Moreno E."/>
            <person name="Staats M."/>
            <person name="Valdes J.H."/>
            <person name="Van Kan J.A.L."/>
        </authorList>
    </citation>
    <scope>NUCLEOTIDE SEQUENCE [LARGE SCALE GENOMIC DNA]</scope>
    <source>
        <strain evidence="2 3">MUCL11595</strain>
    </source>
</reference>
<dbReference type="InterPro" id="IPR047122">
    <property type="entry name" value="Trans-enoyl_RdTase-like"/>
</dbReference>
<evidence type="ECO:0000313" key="3">
    <source>
        <dbReference type="Proteomes" id="UP000297527"/>
    </source>
</evidence>
<keyword evidence="3" id="KW-1185">Reference proteome</keyword>
<dbReference type="Gene3D" id="3.90.180.10">
    <property type="entry name" value="Medium-chain alcohol dehydrogenases, catalytic domain"/>
    <property type="match status" value="2"/>
</dbReference>
<dbReference type="PANTHER" id="PTHR45348:SF2">
    <property type="entry name" value="ZINC-TYPE ALCOHOL DEHYDROGENASE-LIKE PROTEIN C2E1P3.01"/>
    <property type="match status" value="1"/>
</dbReference>
<keyword evidence="1" id="KW-0560">Oxidoreductase</keyword>
<dbReference type="Gene3D" id="3.40.50.720">
    <property type="entry name" value="NAD(P)-binding Rossmann-like Domain"/>
    <property type="match status" value="2"/>
</dbReference>
<evidence type="ECO:0000256" key="1">
    <source>
        <dbReference type="ARBA" id="ARBA00023002"/>
    </source>
</evidence>
<organism evidence="2 3">
    <name type="scientific">Botryotinia convoluta</name>
    <dbReference type="NCBI Taxonomy" id="54673"/>
    <lineage>
        <taxon>Eukaryota</taxon>
        <taxon>Fungi</taxon>
        <taxon>Dikarya</taxon>
        <taxon>Ascomycota</taxon>
        <taxon>Pezizomycotina</taxon>
        <taxon>Leotiomycetes</taxon>
        <taxon>Helotiales</taxon>
        <taxon>Sclerotiniaceae</taxon>
        <taxon>Botryotinia</taxon>
    </lineage>
</organism>
<evidence type="ECO:0000313" key="2">
    <source>
        <dbReference type="EMBL" id="TGO50001.1"/>
    </source>
</evidence>
<dbReference type="OrthoDB" id="10257049at2759"/>
<dbReference type="PANTHER" id="PTHR45348">
    <property type="entry name" value="HYPOTHETICAL OXIDOREDUCTASE (EUROFUNG)"/>
    <property type="match status" value="1"/>
</dbReference>
<dbReference type="Proteomes" id="UP000297527">
    <property type="component" value="Unassembled WGS sequence"/>
</dbReference>